<dbReference type="Gene3D" id="3.30.2310.20">
    <property type="entry name" value="RelE-like"/>
    <property type="match status" value="1"/>
</dbReference>
<evidence type="ECO:0000256" key="7">
    <source>
        <dbReference type="ARBA" id="ARBA00050056"/>
    </source>
</evidence>
<evidence type="ECO:0000256" key="1">
    <source>
        <dbReference type="ARBA" id="ARBA00008172"/>
    </source>
</evidence>
<reference evidence="8 9" key="1">
    <citation type="journal article" date="2019" name="Emerg. Microbes Infect.">
        <title>Comprehensive subspecies identification of 175 nontuberculous mycobacteria species based on 7547 genomic profiles.</title>
        <authorList>
            <person name="Matsumoto Y."/>
            <person name="Kinjo T."/>
            <person name="Motooka D."/>
            <person name="Nabeya D."/>
            <person name="Jung N."/>
            <person name="Uechi K."/>
            <person name="Horii T."/>
            <person name="Iida T."/>
            <person name="Fujita J."/>
            <person name="Nakamura S."/>
        </authorList>
    </citation>
    <scope>NUCLEOTIDE SEQUENCE [LARGE SCALE GENOMIC DNA]</scope>
    <source>
        <strain evidence="8 9">JCM 12687</strain>
        <plasmid evidence="8">pJCM12687</plasmid>
    </source>
</reference>
<dbReference type="PANTHER" id="PTHR38039">
    <property type="entry name" value="TOXIN YOEB"/>
    <property type="match status" value="1"/>
</dbReference>
<organism evidence="8 9">
    <name type="scientific">Mycobacterium branderi</name>
    <dbReference type="NCBI Taxonomy" id="43348"/>
    <lineage>
        <taxon>Bacteria</taxon>
        <taxon>Bacillati</taxon>
        <taxon>Actinomycetota</taxon>
        <taxon>Actinomycetes</taxon>
        <taxon>Mycobacteriales</taxon>
        <taxon>Mycobacteriaceae</taxon>
        <taxon>Mycobacterium</taxon>
    </lineage>
</organism>
<dbReference type="NCBIfam" id="TIGR02116">
    <property type="entry name" value="toxin_Txe_YoeB"/>
    <property type="match status" value="1"/>
</dbReference>
<keyword evidence="4" id="KW-0255">Endonuclease</keyword>
<dbReference type="InterPro" id="IPR009614">
    <property type="entry name" value="YoeB_toxin"/>
</dbReference>
<comment type="similarity">
    <text evidence="1">Belongs to the YoeB family.</text>
</comment>
<keyword evidence="9" id="KW-1185">Reference proteome</keyword>
<evidence type="ECO:0000256" key="2">
    <source>
        <dbReference type="ARBA" id="ARBA00022649"/>
    </source>
</evidence>
<keyword evidence="5" id="KW-0378">Hydrolase</keyword>
<keyword evidence="8" id="KW-0614">Plasmid</keyword>
<evidence type="ECO:0000256" key="4">
    <source>
        <dbReference type="ARBA" id="ARBA00022759"/>
    </source>
</evidence>
<keyword evidence="3" id="KW-0540">Nuclease</keyword>
<evidence type="ECO:0000313" key="9">
    <source>
        <dbReference type="Proteomes" id="UP000467379"/>
    </source>
</evidence>
<evidence type="ECO:0000313" key="8">
    <source>
        <dbReference type="EMBL" id="BBZ15076.1"/>
    </source>
</evidence>
<dbReference type="InterPro" id="IPR035093">
    <property type="entry name" value="RelE/ParE_toxin_dom_sf"/>
</dbReference>
<dbReference type="EMBL" id="AP022607">
    <property type="protein sequence ID" value="BBZ15076.1"/>
    <property type="molecule type" value="Genomic_DNA"/>
</dbReference>
<evidence type="ECO:0000256" key="6">
    <source>
        <dbReference type="ARBA" id="ARBA00030388"/>
    </source>
</evidence>
<geneLocation type="plasmid" evidence="8 9">
    <name>pJCM12687</name>
</geneLocation>
<evidence type="ECO:0000256" key="3">
    <source>
        <dbReference type="ARBA" id="ARBA00022722"/>
    </source>
</evidence>
<evidence type="ECO:0000256" key="5">
    <source>
        <dbReference type="ARBA" id="ARBA00022801"/>
    </source>
</evidence>
<sequence length="102" mass="11822">MRGINFDPDAWDDFLFWLASDRKMARRITRLIGEIQREPFMGIGKPEPLRGELSGYWSRRIDDEHRLAYRADDNEVKISKPDTATNGCRHVAAAPDSMRTDK</sequence>
<keyword evidence="2" id="KW-1277">Toxin-antitoxin system</keyword>
<protein>
    <recommendedName>
        <fullName evidence="7">Endoribonuclease YoeB</fullName>
    </recommendedName>
    <alternativeName>
        <fullName evidence="6">Putative mRNA interferase YoeB</fullName>
    </alternativeName>
</protein>
<dbReference type="SUPFAM" id="SSF143011">
    <property type="entry name" value="RelE-like"/>
    <property type="match status" value="1"/>
</dbReference>
<dbReference type="Pfam" id="PF06769">
    <property type="entry name" value="YoeB_toxin"/>
    <property type="match status" value="1"/>
</dbReference>
<name>A0ABM7KV34_9MYCO</name>
<accession>A0ABM7KV34</accession>
<proteinExistence type="inferred from homology"/>
<dbReference type="PANTHER" id="PTHR38039:SF1">
    <property type="entry name" value="TOXIN YOEB"/>
    <property type="match status" value="1"/>
</dbReference>
<dbReference type="Proteomes" id="UP000467379">
    <property type="component" value="Plasmid pJCM12687"/>
</dbReference>
<gene>
    <name evidence="8" type="primary">relK</name>
    <name evidence="8" type="ORF">MBRA_52710</name>
</gene>